<dbReference type="RefSeq" id="WP_058260859.1">
    <property type="nucleotide sequence ID" value="NZ_CP051181.1"/>
</dbReference>
<dbReference type="Gene3D" id="3.30.565.10">
    <property type="entry name" value="Histidine kinase-like ATPase, C-terminal domain"/>
    <property type="match status" value="1"/>
</dbReference>
<dbReference type="GO" id="GO:0030295">
    <property type="term" value="F:protein kinase activator activity"/>
    <property type="evidence" value="ECO:0007669"/>
    <property type="project" value="TreeGrafter"/>
</dbReference>
<feature type="domain" description="Histidine kinase" evidence="9">
    <location>
        <begin position="199"/>
        <end position="418"/>
    </location>
</feature>
<keyword evidence="12" id="KW-1185">Reference proteome</keyword>
<dbReference type="GO" id="GO:0007234">
    <property type="term" value="P:osmosensory signaling via phosphorelay pathway"/>
    <property type="evidence" value="ECO:0007669"/>
    <property type="project" value="TreeGrafter"/>
</dbReference>
<evidence type="ECO:0000313" key="11">
    <source>
        <dbReference type="EMBL" id="CUH62352.1"/>
    </source>
</evidence>
<dbReference type="PANTHER" id="PTHR42878">
    <property type="entry name" value="TWO-COMPONENT HISTIDINE KINASE"/>
    <property type="match status" value="1"/>
</dbReference>
<dbReference type="InterPro" id="IPR004358">
    <property type="entry name" value="Sig_transdc_His_kin-like_C"/>
</dbReference>
<dbReference type="NCBIfam" id="TIGR00229">
    <property type="entry name" value="sensory_box"/>
    <property type="match status" value="1"/>
</dbReference>
<keyword evidence="5" id="KW-0418">Kinase</keyword>
<dbReference type="SMART" id="SM00091">
    <property type="entry name" value="PAS"/>
    <property type="match status" value="1"/>
</dbReference>
<evidence type="ECO:0000256" key="7">
    <source>
        <dbReference type="SAM" id="Coils"/>
    </source>
</evidence>
<feature type="coiled-coil region" evidence="7">
    <location>
        <begin position="144"/>
        <end position="178"/>
    </location>
</feature>
<dbReference type="PROSITE" id="PS50112">
    <property type="entry name" value="PAS"/>
    <property type="match status" value="1"/>
</dbReference>
<accession>A0A0P1F3T1</accession>
<proteinExistence type="predicted"/>
<name>A0A0P1F3T1_THAGE</name>
<dbReference type="InterPro" id="IPR003661">
    <property type="entry name" value="HisK_dim/P_dom"/>
</dbReference>
<comment type="catalytic activity">
    <reaction evidence="1">
        <text>ATP + protein L-histidine = ADP + protein N-phospho-L-histidine.</text>
        <dbReference type="EC" id="2.7.13.3"/>
    </reaction>
</comment>
<evidence type="ECO:0000313" key="12">
    <source>
        <dbReference type="Proteomes" id="UP000051587"/>
    </source>
</evidence>
<dbReference type="Pfam" id="PF00512">
    <property type="entry name" value="HisKA"/>
    <property type="match status" value="1"/>
</dbReference>
<dbReference type="InterPro" id="IPR036097">
    <property type="entry name" value="HisK_dim/P_sf"/>
</dbReference>
<keyword evidence="4 11" id="KW-0808">Transferase</keyword>
<evidence type="ECO:0000256" key="8">
    <source>
        <dbReference type="SAM" id="MobiDB-lite"/>
    </source>
</evidence>
<dbReference type="CDD" id="cd00130">
    <property type="entry name" value="PAS"/>
    <property type="match status" value="1"/>
</dbReference>
<dbReference type="SUPFAM" id="SSF55785">
    <property type="entry name" value="PYP-like sensor domain (PAS domain)"/>
    <property type="match status" value="1"/>
</dbReference>
<keyword evidence="3" id="KW-0597">Phosphoprotein</keyword>
<dbReference type="Pfam" id="PF13426">
    <property type="entry name" value="PAS_9"/>
    <property type="match status" value="1"/>
</dbReference>
<dbReference type="AlphaFoldDB" id="A0A0P1F3T1"/>
<dbReference type="STRING" id="53501.SAMN04488043_11841"/>
<dbReference type="InterPro" id="IPR003594">
    <property type="entry name" value="HATPase_dom"/>
</dbReference>
<evidence type="ECO:0000256" key="1">
    <source>
        <dbReference type="ARBA" id="ARBA00000085"/>
    </source>
</evidence>
<dbReference type="PROSITE" id="PS50109">
    <property type="entry name" value="HIS_KIN"/>
    <property type="match status" value="1"/>
</dbReference>
<evidence type="ECO:0000256" key="5">
    <source>
        <dbReference type="ARBA" id="ARBA00022777"/>
    </source>
</evidence>
<dbReference type="EC" id="2.7.13.3" evidence="2"/>
<reference evidence="11 12" key="1">
    <citation type="submission" date="2015-09" db="EMBL/GenBank/DDBJ databases">
        <authorList>
            <consortium name="Swine Surveillance"/>
        </authorList>
    </citation>
    <scope>NUCLEOTIDE SEQUENCE [LARGE SCALE GENOMIC DNA]</scope>
    <source>
        <strain evidence="11 12">CECT 4357</strain>
    </source>
</reference>
<dbReference type="InterPro" id="IPR035965">
    <property type="entry name" value="PAS-like_dom_sf"/>
</dbReference>
<dbReference type="InterPro" id="IPR050351">
    <property type="entry name" value="BphY/WalK/GraS-like"/>
</dbReference>
<dbReference type="Proteomes" id="UP000051587">
    <property type="component" value="Unassembled WGS sequence"/>
</dbReference>
<evidence type="ECO:0000259" key="9">
    <source>
        <dbReference type="PROSITE" id="PS50109"/>
    </source>
</evidence>
<dbReference type="SMART" id="SM00387">
    <property type="entry name" value="HATPase_c"/>
    <property type="match status" value="1"/>
</dbReference>
<gene>
    <name evidence="11" type="primary">kdpD</name>
    <name evidence="11" type="ORF">TG4357_00040</name>
</gene>
<evidence type="ECO:0000256" key="6">
    <source>
        <dbReference type="ARBA" id="ARBA00023136"/>
    </source>
</evidence>
<dbReference type="GO" id="GO:0016020">
    <property type="term" value="C:membrane"/>
    <property type="evidence" value="ECO:0007669"/>
    <property type="project" value="UniProtKB-SubCell"/>
</dbReference>
<dbReference type="InterPro" id="IPR000014">
    <property type="entry name" value="PAS"/>
</dbReference>
<feature type="domain" description="PAS" evidence="10">
    <location>
        <begin position="30"/>
        <end position="95"/>
    </location>
</feature>
<feature type="region of interest" description="Disordered" evidence="8">
    <location>
        <begin position="1"/>
        <end position="20"/>
    </location>
</feature>
<feature type="compositionally biased region" description="Polar residues" evidence="8">
    <location>
        <begin position="7"/>
        <end position="17"/>
    </location>
</feature>
<evidence type="ECO:0000256" key="2">
    <source>
        <dbReference type="ARBA" id="ARBA00012438"/>
    </source>
</evidence>
<dbReference type="InterPro" id="IPR005467">
    <property type="entry name" value="His_kinase_dom"/>
</dbReference>
<dbReference type="InterPro" id="IPR036890">
    <property type="entry name" value="HATPase_C_sf"/>
</dbReference>
<dbReference type="Pfam" id="PF02518">
    <property type="entry name" value="HATPase_c"/>
    <property type="match status" value="1"/>
</dbReference>
<dbReference type="PANTHER" id="PTHR42878:SF13">
    <property type="entry name" value="HISTIDINE KINASE"/>
    <property type="match status" value="1"/>
</dbReference>
<evidence type="ECO:0000256" key="3">
    <source>
        <dbReference type="ARBA" id="ARBA00022553"/>
    </source>
</evidence>
<keyword evidence="6" id="KW-0472">Membrane</keyword>
<evidence type="ECO:0000259" key="10">
    <source>
        <dbReference type="PROSITE" id="PS50112"/>
    </source>
</evidence>
<organism evidence="11 12">
    <name type="scientific">Thalassovita gelatinovora</name>
    <name type="common">Thalassobius gelatinovorus</name>
    <dbReference type="NCBI Taxonomy" id="53501"/>
    <lineage>
        <taxon>Bacteria</taxon>
        <taxon>Pseudomonadati</taxon>
        <taxon>Pseudomonadota</taxon>
        <taxon>Alphaproteobacteria</taxon>
        <taxon>Rhodobacterales</taxon>
        <taxon>Roseobacteraceae</taxon>
        <taxon>Thalassovita</taxon>
    </lineage>
</organism>
<dbReference type="PRINTS" id="PR00344">
    <property type="entry name" value="BCTRLSENSOR"/>
</dbReference>
<sequence>MPRPSDDPTNSPGQQSLKDGFDAPNLDFLLKAVAEQSPNGVIVVDDDGSVVWANQSLCNIFGYQRGELHGKPLENLLPEHLRATHEKLRKGFTAAPKSRGMGGNQVLFGRHRDGHDVPIEIGLTGILHDDKVFSAAYVTDITERLSQSDELQRHRRNLKELEIQHRNLEDLVRERTEDLRLALSSTQSNVKLLNDVMSTLSHEIRTPLNTIIGYAELLDLLHADGTPESGRMLRDYAKFILDAGVNLIGLTQKATNMTMVSTGKVASAIEQIDLLEVLDMARQRNERLKTDHLIDYRFQIPEGLKLRGNTDLLVRALALLFENSAKYSDKDCQVGVSAEVRGGMCHIRIDDNGPGLDPADVHRVFEPFERLIYKHSDISGVGLGLTLARTYVDAMGGRIGIEQSPAGGVRVWIELPVV</sequence>
<dbReference type="CDD" id="cd00082">
    <property type="entry name" value="HisKA"/>
    <property type="match status" value="1"/>
</dbReference>
<dbReference type="EMBL" id="CYSA01000001">
    <property type="protein sequence ID" value="CUH62352.1"/>
    <property type="molecule type" value="Genomic_DNA"/>
</dbReference>
<evidence type="ECO:0000256" key="4">
    <source>
        <dbReference type="ARBA" id="ARBA00022679"/>
    </source>
</evidence>
<dbReference type="GO" id="GO:0000155">
    <property type="term" value="F:phosphorelay sensor kinase activity"/>
    <property type="evidence" value="ECO:0007669"/>
    <property type="project" value="InterPro"/>
</dbReference>
<dbReference type="SMART" id="SM00388">
    <property type="entry name" value="HisKA"/>
    <property type="match status" value="1"/>
</dbReference>
<dbReference type="SUPFAM" id="SSF55874">
    <property type="entry name" value="ATPase domain of HSP90 chaperone/DNA topoisomerase II/histidine kinase"/>
    <property type="match status" value="1"/>
</dbReference>
<protein>
    <recommendedName>
        <fullName evidence="2">histidine kinase</fullName>
        <ecNumber evidence="2">2.7.13.3</ecNumber>
    </recommendedName>
</protein>
<dbReference type="SUPFAM" id="SSF47384">
    <property type="entry name" value="Homodimeric domain of signal transducing histidine kinase"/>
    <property type="match status" value="1"/>
</dbReference>
<keyword evidence="7" id="KW-0175">Coiled coil</keyword>
<dbReference type="GO" id="GO:0000156">
    <property type="term" value="F:phosphorelay response regulator activity"/>
    <property type="evidence" value="ECO:0007669"/>
    <property type="project" value="TreeGrafter"/>
</dbReference>
<dbReference type="Gene3D" id="3.30.450.20">
    <property type="entry name" value="PAS domain"/>
    <property type="match status" value="1"/>
</dbReference>
<dbReference type="OrthoDB" id="9801651at2"/>
<dbReference type="Gene3D" id="1.10.287.130">
    <property type="match status" value="1"/>
</dbReference>